<dbReference type="EMBL" id="CP012621">
    <property type="protein sequence ID" value="ATG75307.1"/>
    <property type="molecule type" value="Genomic_DNA"/>
</dbReference>
<accession>A0A231N2V6</accession>
<dbReference type="Pfam" id="PF13275">
    <property type="entry name" value="S4_2"/>
    <property type="match status" value="1"/>
</dbReference>
<protein>
    <submittedName>
        <fullName evidence="1">Ribosome-associated protein</fullName>
    </submittedName>
</protein>
<proteinExistence type="predicted"/>
<dbReference type="GO" id="GO:0003723">
    <property type="term" value="F:RNA binding"/>
    <property type="evidence" value="ECO:0007669"/>
    <property type="project" value="InterPro"/>
</dbReference>
<name>A0A231N2V6_9GAMM</name>
<dbReference type="CDD" id="cd00165">
    <property type="entry name" value="S4"/>
    <property type="match status" value="1"/>
</dbReference>
<reference evidence="2" key="1">
    <citation type="submission" date="2015-09" db="EMBL/GenBank/DDBJ databases">
        <authorList>
            <person name="Shao Z."/>
            <person name="Wang L."/>
        </authorList>
    </citation>
    <scope>NUCLEOTIDE SEQUENCE [LARGE SCALE GENOMIC DNA]</scope>
    <source>
        <strain evidence="2">F13-1</strain>
    </source>
</reference>
<dbReference type="AlphaFoldDB" id="A0A231N2V6"/>
<organism evidence="1 2">
    <name type="scientific">Zobellella denitrificans</name>
    <dbReference type="NCBI Taxonomy" id="347534"/>
    <lineage>
        <taxon>Bacteria</taxon>
        <taxon>Pseudomonadati</taxon>
        <taxon>Pseudomonadota</taxon>
        <taxon>Gammaproteobacteria</taxon>
        <taxon>Aeromonadales</taxon>
        <taxon>Aeromonadaceae</taxon>
        <taxon>Zobellella</taxon>
    </lineage>
</organism>
<gene>
    <name evidence="1" type="ORF">AN401_16765</name>
</gene>
<evidence type="ECO:0000313" key="2">
    <source>
        <dbReference type="Proteomes" id="UP000217763"/>
    </source>
</evidence>
<dbReference type="Proteomes" id="UP000217763">
    <property type="component" value="Chromosome"/>
</dbReference>
<dbReference type="KEGG" id="zdf:AN401_16765"/>
<dbReference type="PROSITE" id="PS50889">
    <property type="entry name" value="S4"/>
    <property type="match status" value="1"/>
</dbReference>
<keyword evidence="2" id="KW-1185">Reference proteome</keyword>
<sequence length="71" mass="7742">MSEQFSLEGHPFIPLHNLLKVLGWCDTGAMAKAVIDDGLVRVNGEVEVRKRCKVTAGQSVSFNGQEVVVTE</sequence>
<dbReference type="Gene3D" id="3.10.290.10">
    <property type="entry name" value="RNA-binding S4 domain"/>
    <property type="match status" value="1"/>
</dbReference>
<dbReference type="RefSeq" id="WP_094038399.1">
    <property type="nucleotide sequence ID" value="NZ_CP012621.1"/>
</dbReference>
<dbReference type="InterPro" id="IPR036986">
    <property type="entry name" value="S4_RNA-bd_sf"/>
</dbReference>
<dbReference type="OrthoDB" id="9802835at2"/>
<dbReference type="SUPFAM" id="SSF55174">
    <property type="entry name" value="Alpha-L RNA-binding motif"/>
    <property type="match status" value="1"/>
</dbReference>
<evidence type="ECO:0000313" key="1">
    <source>
        <dbReference type="EMBL" id="ATG75307.1"/>
    </source>
</evidence>